<protein>
    <submittedName>
        <fullName evidence="2">Uncharacterized protein</fullName>
    </submittedName>
</protein>
<evidence type="ECO:0000256" key="1">
    <source>
        <dbReference type="SAM" id="MobiDB-lite"/>
    </source>
</evidence>
<dbReference type="NCBIfam" id="TIGR04096">
    <property type="entry name" value="dnd_rel_methyl"/>
    <property type="match status" value="1"/>
</dbReference>
<dbReference type="EMBL" id="LR593886">
    <property type="protein sequence ID" value="VTR94142.1"/>
    <property type="molecule type" value="Genomic_DNA"/>
</dbReference>
<feature type="compositionally biased region" description="Low complexity" evidence="1">
    <location>
        <begin position="420"/>
        <end position="432"/>
    </location>
</feature>
<evidence type="ECO:0000313" key="2">
    <source>
        <dbReference type="EMBL" id="VTR94142.1"/>
    </source>
</evidence>
<keyword evidence="3" id="KW-1185">Reference proteome</keyword>
<feature type="compositionally biased region" description="Basic and acidic residues" evidence="1">
    <location>
        <begin position="505"/>
        <end position="514"/>
    </location>
</feature>
<feature type="region of interest" description="Disordered" evidence="1">
    <location>
        <begin position="487"/>
        <end position="572"/>
    </location>
</feature>
<reference evidence="2 3" key="1">
    <citation type="submission" date="2019-05" db="EMBL/GenBank/DDBJ databases">
        <authorList>
            <consortium name="Science for Life Laboratories"/>
        </authorList>
    </citation>
    <scope>NUCLEOTIDE SEQUENCE [LARGE SCALE GENOMIC DNA]</scope>
    <source>
        <strain evidence="2">Soil9</strain>
    </source>
</reference>
<feature type="compositionally biased region" description="Low complexity" evidence="1">
    <location>
        <begin position="515"/>
        <end position="526"/>
    </location>
</feature>
<name>A0A6P2D3W2_9BACT</name>
<gene>
    <name evidence="2" type="ORF">SOIL9_35720</name>
</gene>
<dbReference type="AlphaFoldDB" id="A0A6P2D3W2"/>
<evidence type="ECO:0000313" key="3">
    <source>
        <dbReference type="Proteomes" id="UP000464178"/>
    </source>
</evidence>
<feature type="region of interest" description="Disordered" evidence="1">
    <location>
        <begin position="407"/>
        <end position="471"/>
    </location>
</feature>
<dbReference type="KEGG" id="gms:SOIL9_35720"/>
<proteinExistence type="predicted"/>
<organism evidence="2 3">
    <name type="scientific">Gemmata massiliana</name>
    <dbReference type="NCBI Taxonomy" id="1210884"/>
    <lineage>
        <taxon>Bacteria</taxon>
        <taxon>Pseudomonadati</taxon>
        <taxon>Planctomycetota</taxon>
        <taxon>Planctomycetia</taxon>
        <taxon>Gemmatales</taxon>
        <taxon>Gemmataceae</taxon>
        <taxon>Gemmata</taxon>
    </lineage>
</organism>
<feature type="compositionally biased region" description="Basic and acidic residues" evidence="1">
    <location>
        <begin position="446"/>
        <end position="471"/>
    </location>
</feature>
<dbReference type="InterPro" id="IPR024019">
    <property type="entry name" value="CHP04096"/>
</dbReference>
<dbReference type="Proteomes" id="UP000464178">
    <property type="component" value="Chromosome"/>
</dbReference>
<accession>A0A6P2D3W2</accession>
<sequence length="572" mass="64071">MVVNLGYVINVIEDVEERAETTRNAWALCCTVLAVSAQVLVGGRGKESVEFGDGVLTSVGTFQRFFEQSELKAYLESVLQVEPIPAGIGTYYLFMDETRRQQLLANRFRRREIVPRRRITELRLEEMRLALEPVTEVIAALGRIPDPSEFPDAAATIEKFGSLKRAYKATLRITGEEGWEAIAQRRREDVLVYLALSRFGKRPILSQLPLSLQRDTKAFFGTYTKACAEADAILFRAGDANAIDEACKRSKIGKLLPDDLYVHWESLDHLEPVLRIYEGCGRSYLGEVEGANIIKIHRHTGKISYLIYPDFEDDPHPALYRCVKLNLRNRQSDCFDYANSANPPILHRKEPFLHAGHELREKFARRTEKEEKNGLLDDPRGIGTRDAWAKRLADRKLALKKHRLVRAEESETIPGPSCSRTTGAGTRGAVGRPEPGPCRTPSGPDEQVRDRVPDRIRVTEQRPQRDRCSCSFRDRRGKVQVPVELIPDPLEHGPGSGAGAPVHQAVRDRVDHAGGSDPVGSPGSGDTYSVAPSGRGTHSSALRCSRRPSDHRRYVRHRGIGFPPRARSTPRP</sequence>